<sequence length="397" mass="44587">MSSTEEVRRTNERKNTKIDSRRVTAAPSRRPGLREYDERRTKEQFDDICVNSAFKAYYANRRGNGGNRARDDKIPKTYREAMRSKHTKYWEEVMNAEMAAMKDKVVLGMIPRSEMPKSSKAIKTMWVFDLKTDHLGYVVRPSSDGWSDRARQPRARRHSAQCLFGDAARVGRAPAMIEFALSNVVHASTGFTPFYFNGLRNPLVPLTLRGGTEASVVSGEEARKALSSQVSEVGPTSLRKQLSTFIDNRLCVITRVRDAMANALDKQTEYSDRNGRGNLNVHVGDLVLLDTRNLPLNTVSSVGSNKLKHRFIGPFTVLGRHGAAYTIDLHKSMTTHPTFYVGRLKRYHDPQGQNPVAEAEGSHEEEMAPPQNETELRAGRHSNSADWAPYAGEYPCG</sequence>
<organism evidence="3 4">
    <name type="scientific">Phytophthora lilii</name>
    <dbReference type="NCBI Taxonomy" id="2077276"/>
    <lineage>
        <taxon>Eukaryota</taxon>
        <taxon>Sar</taxon>
        <taxon>Stramenopiles</taxon>
        <taxon>Oomycota</taxon>
        <taxon>Peronosporomycetes</taxon>
        <taxon>Peronosporales</taxon>
        <taxon>Peronosporaceae</taxon>
        <taxon>Phytophthora</taxon>
    </lineage>
</organism>
<evidence type="ECO:0000256" key="1">
    <source>
        <dbReference type="SAM" id="MobiDB-lite"/>
    </source>
</evidence>
<feature type="region of interest" description="Disordered" evidence="1">
    <location>
        <begin position="350"/>
        <end position="397"/>
    </location>
</feature>
<keyword evidence="4" id="KW-1185">Reference proteome</keyword>
<evidence type="ECO:0000313" key="3">
    <source>
        <dbReference type="EMBL" id="GMF21722.1"/>
    </source>
</evidence>
<feature type="compositionally biased region" description="Basic and acidic residues" evidence="1">
    <location>
        <begin position="1"/>
        <end position="22"/>
    </location>
</feature>
<dbReference type="EMBL" id="BSXW01000416">
    <property type="protein sequence ID" value="GMF21722.1"/>
    <property type="molecule type" value="Genomic_DNA"/>
</dbReference>
<evidence type="ECO:0000259" key="2">
    <source>
        <dbReference type="Pfam" id="PF24626"/>
    </source>
</evidence>
<dbReference type="InterPro" id="IPR056924">
    <property type="entry name" value="SH3_Tf2-1"/>
</dbReference>
<name>A0A9W6TT11_9STRA</name>
<reference evidence="3" key="1">
    <citation type="submission" date="2023-04" db="EMBL/GenBank/DDBJ databases">
        <title>Phytophthora lilii NBRC 32176.</title>
        <authorList>
            <person name="Ichikawa N."/>
            <person name="Sato H."/>
            <person name="Tonouchi N."/>
        </authorList>
    </citation>
    <scope>NUCLEOTIDE SEQUENCE</scope>
    <source>
        <strain evidence="3">NBRC 32176</strain>
    </source>
</reference>
<dbReference type="OrthoDB" id="3268967at2759"/>
<proteinExistence type="predicted"/>
<accession>A0A9W6TT11</accession>
<feature type="region of interest" description="Disordered" evidence="1">
    <location>
        <begin position="1"/>
        <end position="38"/>
    </location>
</feature>
<gene>
    <name evidence="3" type="ORF">Plil01_000859500</name>
</gene>
<protein>
    <submittedName>
        <fullName evidence="3">Unnamed protein product</fullName>
    </submittedName>
</protein>
<feature type="domain" description="Tf2-1-like SH3-like" evidence="2">
    <location>
        <begin position="284"/>
        <end position="348"/>
    </location>
</feature>
<dbReference type="Proteomes" id="UP001165083">
    <property type="component" value="Unassembled WGS sequence"/>
</dbReference>
<comment type="caution">
    <text evidence="3">The sequence shown here is derived from an EMBL/GenBank/DDBJ whole genome shotgun (WGS) entry which is preliminary data.</text>
</comment>
<dbReference type="Pfam" id="PF24626">
    <property type="entry name" value="SH3_Tf2-1"/>
    <property type="match status" value="1"/>
</dbReference>
<evidence type="ECO:0000313" key="4">
    <source>
        <dbReference type="Proteomes" id="UP001165083"/>
    </source>
</evidence>
<dbReference type="AlphaFoldDB" id="A0A9W6TT11"/>